<evidence type="ECO:0000256" key="2">
    <source>
        <dbReference type="SAM" id="SignalP"/>
    </source>
</evidence>
<accession>A0A1C7H165</accession>
<keyword evidence="2" id="KW-0732">Signal</keyword>
<feature type="region of interest" description="Disordered" evidence="1">
    <location>
        <begin position="198"/>
        <end position="222"/>
    </location>
</feature>
<dbReference type="InterPro" id="IPR011047">
    <property type="entry name" value="Quinoprotein_ADH-like_sf"/>
</dbReference>
<reference evidence="4" key="1">
    <citation type="submission" date="2016-04" db="EMBL/GenBank/DDBJ databases">
        <title>Complete Genome Sequences of Twelve Strains of a Stable Defined Moderately Diverse Mouse Microbiota 2 (sDMDMm2).</title>
        <authorList>
            <person name="Uchimura Y."/>
            <person name="Wyss M."/>
            <person name="Brugiroux S."/>
            <person name="Limenitakis J.P."/>
            <person name="Stecher B."/>
            <person name="McCoy K.D."/>
            <person name="Macpherson A.J."/>
        </authorList>
    </citation>
    <scope>NUCLEOTIDE SEQUENCE [LARGE SCALE GENOMIC DNA]</scope>
    <source>
        <strain evidence="4">I48</strain>
    </source>
</reference>
<gene>
    <name evidence="3" type="ORF">A4V03_14535</name>
</gene>
<organism evidence="3 4">
    <name type="scientific">Bacteroides caecimuris</name>
    <dbReference type="NCBI Taxonomy" id="1796613"/>
    <lineage>
        <taxon>Bacteria</taxon>
        <taxon>Pseudomonadati</taxon>
        <taxon>Bacteroidota</taxon>
        <taxon>Bacteroidia</taxon>
        <taxon>Bacteroidales</taxon>
        <taxon>Bacteroidaceae</taxon>
        <taxon>Bacteroides</taxon>
    </lineage>
</organism>
<evidence type="ECO:0000313" key="3">
    <source>
        <dbReference type="EMBL" id="ANU58638.1"/>
    </source>
</evidence>
<dbReference type="SUPFAM" id="SSF50998">
    <property type="entry name" value="Quinoprotein alcohol dehydrogenase-like"/>
    <property type="match status" value="1"/>
</dbReference>
<dbReference type="KEGG" id="bcae:A4V03_14535"/>
<dbReference type="RefSeq" id="WP_065539473.1">
    <property type="nucleotide sequence ID" value="NZ_CAPDLJ010000027.1"/>
</dbReference>
<dbReference type="GeneID" id="82188359"/>
<proteinExistence type="predicted"/>
<dbReference type="EMBL" id="CP015401">
    <property type="protein sequence ID" value="ANU58638.1"/>
    <property type="molecule type" value="Genomic_DNA"/>
</dbReference>
<feature type="chain" id="PRO_5008886807" evidence="2">
    <location>
        <begin position="20"/>
        <end position="353"/>
    </location>
</feature>
<dbReference type="InterPro" id="IPR011042">
    <property type="entry name" value="6-blade_b-propeller_TolB-like"/>
</dbReference>
<name>A0A1C7H165_9BACE</name>
<feature type="signal peptide" evidence="2">
    <location>
        <begin position="1"/>
        <end position="19"/>
    </location>
</feature>
<dbReference type="AlphaFoldDB" id="A0A1C7H165"/>
<dbReference type="OrthoDB" id="1045022at2"/>
<evidence type="ECO:0000256" key="1">
    <source>
        <dbReference type="SAM" id="MobiDB-lite"/>
    </source>
</evidence>
<protein>
    <submittedName>
        <fullName evidence="3">Quinoprotein amine dehydrogenase</fullName>
    </submittedName>
</protein>
<sequence length="353" mass="40306">MKKYTYILLMILGVMMAQCTPEDLATPDNNVLPEEKEEDEYTNSYWYYSYEATNLITWETLEMENKDEFIPYTVAHLGDTLFVANIGTAGSSLTVFSQKENKALTTLRTWEFGGKEWKFGSNIESIVPASNRLYVTERQSYIHVFQLPELSYITSIGNGLWSGPVFQAQAVTVKDRLIFARDKNGKISIYKESDATTENHGKANRYRQASDNGSHGNNGFATHYMQPDDEGNILLTEYTGNKIRVLNPALVNDDMVNGDNIDIEDRTMTLDFSPKTLALSKDRWYATGNNNAINIYDCQKKEWISSIKSVKGYSFVQPERIYAQNDSVFWISDINSNKRTLVKMEVHKGEIRD</sequence>
<feature type="compositionally biased region" description="Polar residues" evidence="1">
    <location>
        <begin position="207"/>
        <end position="220"/>
    </location>
</feature>
<dbReference type="Gene3D" id="2.120.10.30">
    <property type="entry name" value="TolB, C-terminal domain"/>
    <property type="match status" value="1"/>
</dbReference>
<dbReference type="Proteomes" id="UP000092631">
    <property type="component" value="Chromosome"/>
</dbReference>
<keyword evidence="4" id="KW-1185">Reference proteome</keyword>
<evidence type="ECO:0000313" key="4">
    <source>
        <dbReference type="Proteomes" id="UP000092631"/>
    </source>
</evidence>